<comment type="caution">
    <text evidence="1">The sequence shown here is derived from an EMBL/GenBank/DDBJ whole genome shotgun (WGS) entry which is preliminary data.</text>
</comment>
<gene>
    <name evidence="1" type="ORF">FHS30_001281</name>
</gene>
<dbReference type="RefSeq" id="WP_183909521.1">
    <property type="nucleotide sequence ID" value="NZ_JACHXZ010000002.1"/>
</dbReference>
<evidence type="ECO:0000313" key="2">
    <source>
        <dbReference type="Proteomes" id="UP000559987"/>
    </source>
</evidence>
<dbReference type="InterPro" id="IPR037257">
    <property type="entry name" value="T2SS_E_N_sf"/>
</dbReference>
<accession>A0A839URS4</accession>
<proteinExistence type="predicted"/>
<reference evidence="1 2" key="1">
    <citation type="submission" date="2020-08" db="EMBL/GenBank/DDBJ databases">
        <title>Genomic Encyclopedia of Type Strains, Phase III (KMG-III): the genomes of soil and plant-associated and newly described type strains.</title>
        <authorList>
            <person name="Whitman W."/>
        </authorList>
    </citation>
    <scope>NUCLEOTIDE SEQUENCE [LARGE SCALE GENOMIC DNA]</scope>
    <source>
        <strain evidence="1 2">CECT 8571</strain>
    </source>
</reference>
<sequence length="281" mass="31736">MSAALFGQFLLEQERINVEQFHTALAHLRRKNKSLGELAVDSRLMTEREVAQLNREQRNTDLMLGELAVHAGLLTEPDLERLLILQQATRVNLTDVLVELGYIGESLAAELTRDFSAQQRASRTQCERELKQIPQSESLQLCLNELIKSLQRICRQSVVIQRVYSRRELQKRLPYVVLQQVSGDFHFHFGMALAAQQVQRISSSLSGEPIAEGYIPVAAMERFSDIVIQNACEKFVLQGRKSSADKPKAFFVGDHMPACKDLIGVQMRSDDGDFDAVFFAS</sequence>
<dbReference type="Proteomes" id="UP000559987">
    <property type="component" value="Unassembled WGS sequence"/>
</dbReference>
<dbReference type="SUPFAM" id="SSF160246">
    <property type="entry name" value="EspE N-terminal domain-like"/>
    <property type="match status" value="2"/>
</dbReference>
<keyword evidence="2" id="KW-1185">Reference proteome</keyword>
<protein>
    <submittedName>
        <fullName evidence="1">Uncharacterized protein</fullName>
    </submittedName>
</protein>
<dbReference type="AlphaFoldDB" id="A0A839URS4"/>
<evidence type="ECO:0000313" key="1">
    <source>
        <dbReference type="EMBL" id="MBB3168097.1"/>
    </source>
</evidence>
<dbReference type="EMBL" id="JACHXZ010000002">
    <property type="protein sequence ID" value="MBB3168097.1"/>
    <property type="molecule type" value="Genomic_DNA"/>
</dbReference>
<organism evidence="1 2">
    <name type="scientific">Simiduia aestuariiviva</name>
    <dbReference type="NCBI Taxonomy" id="1510459"/>
    <lineage>
        <taxon>Bacteria</taxon>
        <taxon>Pseudomonadati</taxon>
        <taxon>Pseudomonadota</taxon>
        <taxon>Gammaproteobacteria</taxon>
        <taxon>Cellvibrionales</taxon>
        <taxon>Cellvibrionaceae</taxon>
        <taxon>Simiduia</taxon>
    </lineage>
</organism>
<name>A0A839URS4_9GAMM</name>